<organism evidence="3">
    <name type="scientific">Pseudodiaptomus poplesia</name>
    <dbReference type="NCBI Taxonomy" id="213370"/>
    <lineage>
        <taxon>Eukaryota</taxon>
        <taxon>Metazoa</taxon>
        <taxon>Ecdysozoa</taxon>
        <taxon>Arthropoda</taxon>
        <taxon>Crustacea</taxon>
        <taxon>Multicrustacea</taxon>
        <taxon>Hexanauplia</taxon>
        <taxon>Copepoda</taxon>
        <taxon>Calanoida</taxon>
        <taxon>Pseudodiaptomidae</taxon>
        <taxon>Pseudodiaptomus</taxon>
    </lineage>
</organism>
<evidence type="ECO:0000256" key="1">
    <source>
        <dbReference type="SAM" id="MobiDB-lite"/>
    </source>
</evidence>
<reference evidence="3" key="1">
    <citation type="journal article" date="2015" name="Sci. Rep.">
        <title>Spliced leader RNA trans-splicing discovered in copepods.</title>
        <authorList>
            <person name="Yang F."/>
            <person name="Xu D."/>
            <person name="Zhuang Y."/>
            <person name="Yi X."/>
            <person name="Huang Y."/>
            <person name="Chen H."/>
            <person name="Lin S."/>
            <person name="Campbell D.A."/>
            <person name="Sturm N.R."/>
            <person name="Liu G."/>
            <person name="Zhang H."/>
        </authorList>
    </citation>
    <scope>NUCLEOTIDE SEQUENCE</scope>
</reference>
<feature type="signal peptide" evidence="2">
    <location>
        <begin position="1"/>
        <end position="19"/>
    </location>
</feature>
<accession>A0A0U2VCM8</accession>
<sequence length="83" mass="8821">MRSYTIVTFVVSIITSAQAKMYLIETVEGGHGPPIPPVEGGYRDSPPVELLPGAGDGSDYFVSGRDWGGRNSPPTFPIIANGR</sequence>
<name>A0A0U2VCM8_9MAXI</name>
<dbReference type="EMBL" id="KT754888">
    <property type="protein sequence ID" value="ALS04722.1"/>
    <property type="molecule type" value="mRNA"/>
</dbReference>
<feature type="chain" id="PRO_5006832941" evidence="2">
    <location>
        <begin position="20"/>
        <end position="83"/>
    </location>
</feature>
<dbReference type="AlphaFoldDB" id="A0A0U2VCM8"/>
<proteinExistence type="evidence at transcript level"/>
<evidence type="ECO:0000313" key="3">
    <source>
        <dbReference type="EMBL" id="ALS04722.1"/>
    </source>
</evidence>
<feature type="region of interest" description="Disordered" evidence="1">
    <location>
        <begin position="63"/>
        <end position="83"/>
    </location>
</feature>
<evidence type="ECO:0000256" key="2">
    <source>
        <dbReference type="SAM" id="SignalP"/>
    </source>
</evidence>
<keyword evidence="2" id="KW-0732">Signal</keyword>
<protein>
    <submittedName>
        <fullName evidence="3">Uncharacterized protein</fullName>
    </submittedName>
</protein>